<evidence type="ECO:0000313" key="1">
    <source>
        <dbReference type="EMBL" id="CAK8987938.1"/>
    </source>
</evidence>
<evidence type="ECO:0000313" key="2">
    <source>
        <dbReference type="EMBL" id="CAK8988685.1"/>
    </source>
</evidence>
<organism evidence="1 3">
    <name type="scientific">Durusdinium trenchii</name>
    <dbReference type="NCBI Taxonomy" id="1381693"/>
    <lineage>
        <taxon>Eukaryota</taxon>
        <taxon>Sar</taxon>
        <taxon>Alveolata</taxon>
        <taxon>Dinophyceae</taxon>
        <taxon>Suessiales</taxon>
        <taxon>Symbiodiniaceae</taxon>
        <taxon>Durusdinium</taxon>
    </lineage>
</organism>
<evidence type="ECO:0000313" key="3">
    <source>
        <dbReference type="Proteomes" id="UP001642484"/>
    </source>
</evidence>
<protein>
    <submittedName>
        <fullName evidence="1">Uncharacterized protein</fullName>
    </submittedName>
</protein>
<proteinExistence type="predicted"/>
<sequence>MTAGYWTHHYIKFVGANLAFFLSLSPSRNWSLAGDELPRVIGLDKRLGWRLCGGGQGCARSCELDLDESRFTGLGCWAFLIWWSSTHCSQLASACWLFVD</sequence>
<dbReference type="Proteomes" id="UP001642484">
    <property type="component" value="Unassembled WGS sequence"/>
</dbReference>
<reference evidence="1 3" key="1">
    <citation type="submission" date="2024-02" db="EMBL/GenBank/DDBJ databases">
        <authorList>
            <person name="Chen Y."/>
            <person name="Shah S."/>
            <person name="Dougan E. K."/>
            <person name="Thang M."/>
            <person name="Chan C."/>
        </authorList>
    </citation>
    <scope>NUCLEOTIDE SEQUENCE [LARGE SCALE GENOMIC DNA]</scope>
</reference>
<dbReference type="EMBL" id="CAXAMN010000336">
    <property type="protein sequence ID" value="CAK8987938.1"/>
    <property type="molecule type" value="Genomic_DNA"/>
</dbReference>
<name>A0ABP0HDX2_9DINO</name>
<comment type="caution">
    <text evidence="1">The sequence shown here is derived from an EMBL/GenBank/DDBJ whole genome shotgun (WGS) entry which is preliminary data.</text>
</comment>
<keyword evidence="3" id="KW-1185">Reference proteome</keyword>
<dbReference type="EMBL" id="CAXAMN010000447">
    <property type="protein sequence ID" value="CAK8988685.1"/>
    <property type="molecule type" value="Genomic_DNA"/>
</dbReference>
<accession>A0ABP0HDX2</accession>
<gene>
    <name evidence="1" type="ORF">CCMP2556_LOCUS1063</name>
    <name evidence="2" type="ORF">CCMP2556_LOCUS1356</name>
</gene>